<reference evidence="2" key="2">
    <citation type="submission" date="2020-05" db="EMBL/GenBank/DDBJ databases">
        <authorList>
            <person name="Kim H.-S."/>
            <person name="Proctor R.H."/>
            <person name="Brown D.W."/>
        </authorList>
    </citation>
    <scope>NUCLEOTIDE SEQUENCE</scope>
    <source>
        <strain evidence="2">NRRL 20472</strain>
    </source>
</reference>
<gene>
    <name evidence="2" type="ORF">FSARC_7734</name>
</gene>
<accession>A0A8H4TUR1</accession>
<dbReference type="OrthoDB" id="2986332at2759"/>
<feature type="chain" id="PRO_5034873642" evidence="1">
    <location>
        <begin position="17"/>
        <end position="144"/>
    </location>
</feature>
<dbReference type="Proteomes" id="UP000622797">
    <property type="component" value="Unassembled WGS sequence"/>
</dbReference>
<keyword evidence="3" id="KW-1185">Reference proteome</keyword>
<comment type="caution">
    <text evidence="2">The sequence shown here is derived from an EMBL/GenBank/DDBJ whole genome shotgun (WGS) entry which is preliminary data.</text>
</comment>
<sequence length="144" mass="15684">MHFLQTLLFAASVVVAAPGSPPEAVDVSRRSSILETRNACGVDGVVNGQCGELWDFNDCTGHIVEHIKPDCSQTCFKVDEGKAVSVRAMGDGTYGTACYLYEDDNCKNEISHTSLGITATDKKCASTKDDRKIRSWKCTFKCHT</sequence>
<name>A0A8H4TUR1_9HYPO</name>
<evidence type="ECO:0000313" key="2">
    <source>
        <dbReference type="EMBL" id="KAF4964328.1"/>
    </source>
</evidence>
<keyword evidence="1" id="KW-0732">Signal</keyword>
<proteinExistence type="predicted"/>
<protein>
    <submittedName>
        <fullName evidence="2">Uncharacterized protein</fullName>
    </submittedName>
</protein>
<evidence type="ECO:0000256" key="1">
    <source>
        <dbReference type="SAM" id="SignalP"/>
    </source>
</evidence>
<reference evidence="2" key="1">
    <citation type="journal article" date="2020" name="BMC Genomics">
        <title>Correction to: Identification and distribution of gene clusters required for synthesis of sphingolipid metabolism inhibitors in diverse species of the filamentous fungus Fusarium.</title>
        <authorList>
            <person name="Kim H.S."/>
            <person name="Lohmar J.M."/>
            <person name="Busman M."/>
            <person name="Brown D.W."/>
            <person name="Naumann T.A."/>
            <person name="Divon H.H."/>
            <person name="Lysoe E."/>
            <person name="Uhlig S."/>
            <person name="Proctor R.H."/>
        </authorList>
    </citation>
    <scope>NUCLEOTIDE SEQUENCE</scope>
    <source>
        <strain evidence="2">NRRL 20472</strain>
    </source>
</reference>
<dbReference type="EMBL" id="JABEXW010000417">
    <property type="protein sequence ID" value="KAF4964328.1"/>
    <property type="molecule type" value="Genomic_DNA"/>
</dbReference>
<evidence type="ECO:0000313" key="3">
    <source>
        <dbReference type="Proteomes" id="UP000622797"/>
    </source>
</evidence>
<organism evidence="2 3">
    <name type="scientific">Fusarium sarcochroum</name>
    <dbReference type="NCBI Taxonomy" id="1208366"/>
    <lineage>
        <taxon>Eukaryota</taxon>
        <taxon>Fungi</taxon>
        <taxon>Dikarya</taxon>
        <taxon>Ascomycota</taxon>
        <taxon>Pezizomycotina</taxon>
        <taxon>Sordariomycetes</taxon>
        <taxon>Hypocreomycetidae</taxon>
        <taxon>Hypocreales</taxon>
        <taxon>Nectriaceae</taxon>
        <taxon>Fusarium</taxon>
        <taxon>Fusarium lateritium species complex</taxon>
    </lineage>
</organism>
<feature type="signal peptide" evidence="1">
    <location>
        <begin position="1"/>
        <end position="16"/>
    </location>
</feature>
<dbReference type="AlphaFoldDB" id="A0A8H4TUR1"/>